<dbReference type="Proteomes" id="UP000249056">
    <property type="component" value="Unassembled WGS sequence"/>
</dbReference>
<name>A0A395IXN3_9HELO</name>
<evidence type="ECO:0000313" key="3">
    <source>
        <dbReference type="Proteomes" id="UP000249056"/>
    </source>
</evidence>
<proteinExistence type="predicted"/>
<dbReference type="EMBL" id="QKRW01000013">
    <property type="protein sequence ID" value="RAL64644.1"/>
    <property type="molecule type" value="Genomic_DNA"/>
</dbReference>
<sequence length="383" mass="43628">MDPNQQYTGGGGWPGGAWNPAQQGYNQQNWQLQQSQQIQQPQYQQPQYQQPQLPPATQYSPQPSPELFCCESCQRVAVPATQSIHAYTTRLAFFVNHVMHPTVATYAQPHNRQLHHAFFDMLPLSTVITSTSSHGDHGRVNHIQQHQGYQQSPQQQVPTGPMNGTHYSAVTTNINVDHQPGPNQHVFLHQGGYQSIRTLPSNNQHPQTVLGPIMFNGSSYGISPSIPIPLPNFARPTSQLNVKFRLERYRLEPPVATFTYGSPALGPYQPQPPINRPYQANNISVNTNTPRARENMELIWYFWPVQLEIPLWARGQNTETSAPEIADSLVREGMQMINGERWAFIDDREDHEGLWHKRRSYKVLDCPVHGMLWKVTVFVRRGY</sequence>
<feature type="compositionally biased region" description="Low complexity" evidence="1">
    <location>
        <begin position="16"/>
        <end position="59"/>
    </location>
</feature>
<evidence type="ECO:0000313" key="2">
    <source>
        <dbReference type="EMBL" id="RAL64644.1"/>
    </source>
</evidence>
<dbReference type="OrthoDB" id="3542985at2759"/>
<evidence type="ECO:0000256" key="1">
    <source>
        <dbReference type="SAM" id="MobiDB-lite"/>
    </source>
</evidence>
<keyword evidence="3" id="KW-1185">Reference proteome</keyword>
<dbReference type="AlphaFoldDB" id="A0A395IXN3"/>
<comment type="caution">
    <text evidence="2">The sequence shown here is derived from an EMBL/GenBank/DDBJ whole genome shotgun (WGS) entry which is preliminary data.</text>
</comment>
<gene>
    <name evidence="2" type="ORF">DID88_001677</name>
</gene>
<accession>A0A395IXN3</accession>
<protein>
    <submittedName>
        <fullName evidence="2">Uncharacterized protein</fullName>
    </submittedName>
</protein>
<reference evidence="2 3" key="1">
    <citation type="submission" date="2018-06" db="EMBL/GenBank/DDBJ databases">
        <title>Genome Sequence of the Brown Rot Fungal Pathogen Monilinia fructigena.</title>
        <authorList>
            <person name="Landi L."/>
            <person name="De Miccolis Angelini R.M."/>
            <person name="Pollastro S."/>
            <person name="Abate D."/>
            <person name="Faretra F."/>
            <person name="Romanazzi G."/>
        </authorList>
    </citation>
    <scope>NUCLEOTIDE SEQUENCE [LARGE SCALE GENOMIC DNA]</scope>
    <source>
        <strain evidence="2 3">Mfrg269</strain>
    </source>
</reference>
<feature type="region of interest" description="Disordered" evidence="1">
    <location>
        <begin position="1"/>
        <end position="61"/>
    </location>
</feature>
<organism evidence="2 3">
    <name type="scientific">Monilinia fructigena</name>
    <dbReference type="NCBI Taxonomy" id="38457"/>
    <lineage>
        <taxon>Eukaryota</taxon>
        <taxon>Fungi</taxon>
        <taxon>Dikarya</taxon>
        <taxon>Ascomycota</taxon>
        <taxon>Pezizomycotina</taxon>
        <taxon>Leotiomycetes</taxon>
        <taxon>Helotiales</taxon>
        <taxon>Sclerotiniaceae</taxon>
        <taxon>Monilinia</taxon>
    </lineage>
</organism>